<dbReference type="AlphaFoldDB" id="A0A2N4U372"/>
<comment type="caution">
    <text evidence="1">The sequence shown here is derived from an EMBL/GenBank/DDBJ whole genome shotgun (WGS) entry which is preliminary data.</text>
</comment>
<organism evidence="1 2">
    <name type="scientific">Pollutimonas subterranea</name>
    <dbReference type="NCBI Taxonomy" id="2045210"/>
    <lineage>
        <taxon>Bacteria</taxon>
        <taxon>Pseudomonadati</taxon>
        <taxon>Pseudomonadota</taxon>
        <taxon>Betaproteobacteria</taxon>
        <taxon>Burkholderiales</taxon>
        <taxon>Alcaligenaceae</taxon>
        <taxon>Pollutimonas</taxon>
    </lineage>
</organism>
<sequence length="78" mass="8740">MNPYYIYALKDPRTTPAVPFYVGKGTGVRAWEHTLKVDSTRKGKRIAEIHAAGHSGMAQLERSMKTFQASMMALGRKQ</sequence>
<dbReference type="RefSeq" id="WP_102074340.1">
    <property type="nucleotide sequence ID" value="NZ_PDNW01000010.1"/>
</dbReference>
<accession>A0A2N4U372</accession>
<gene>
    <name evidence="1" type="ORF">CR159_12735</name>
</gene>
<dbReference type="EMBL" id="PDNW01000010">
    <property type="protein sequence ID" value="PLC49465.1"/>
    <property type="molecule type" value="Genomic_DNA"/>
</dbReference>
<dbReference type="Proteomes" id="UP000234190">
    <property type="component" value="Unassembled WGS sequence"/>
</dbReference>
<evidence type="ECO:0000313" key="2">
    <source>
        <dbReference type="Proteomes" id="UP000234190"/>
    </source>
</evidence>
<evidence type="ECO:0000313" key="1">
    <source>
        <dbReference type="EMBL" id="PLC49465.1"/>
    </source>
</evidence>
<protein>
    <recommendedName>
        <fullName evidence="3">GIY-YIG domain-containing protein</fullName>
    </recommendedName>
</protein>
<evidence type="ECO:0008006" key="3">
    <source>
        <dbReference type="Google" id="ProtNLM"/>
    </source>
</evidence>
<reference evidence="1 2" key="1">
    <citation type="submission" date="2017-10" db="EMBL/GenBank/DDBJ databases">
        <title>Two draft genome sequences of Pusillimonas sp. strains isolated from a nitrate- and radionuclide-contaminated groundwater in Russia.</title>
        <authorList>
            <person name="Grouzdev D.S."/>
            <person name="Tourova T.P."/>
            <person name="Goeva M.A."/>
            <person name="Babich T.L."/>
            <person name="Sokolova D.S."/>
            <person name="Abdullin R."/>
            <person name="Poltaraus A.B."/>
            <person name="Toshchakov S.V."/>
            <person name="Nazina T.N."/>
        </authorList>
    </citation>
    <scope>NUCLEOTIDE SEQUENCE [LARGE SCALE GENOMIC DNA]</scope>
    <source>
        <strain evidence="1 2">JR1/69-3-13</strain>
    </source>
</reference>
<proteinExistence type="predicted"/>
<name>A0A2N4U372_9BURK</name>
<keyword evidence="2" id="KW-1185">Reference proteome</keyword>